<dbReference type="Gene3D" id="1.25.40.10">
    <property type="entry name" value="Tetratricopeptide repeat domain"/>
    <property type="match status" value="3"/>
</dbReference>
<dbReference type="PROSITE" id="PS51375">
    <property type="entry name" value="PPR"/>
    <property type="match status" value="3"/>
</dbReference>
<proteinExistence type="inferred from homology"/>
<dbReference type="InterPro" id="IPR002885">
    <property type="entry name" value="PPR_rpt"/>
</dbReference>
<organism evidence="6 7">
    <name type="scientific">Rhynchospora tenuis</name>
    <dbReference type="NCBI Taxonomy" id="198213"/>
    <lineage>
        <taxon>Eukaryota</taxon>
        <taxon>Viridiplantae</taxon>
        <taxon>Streptophyta</taxon>
        <taxon>Embryophyta</taxon>
        <taxon>Tracheophyta</taxon>
        <taxon>Spermatophyta</taxon>
        <taxon>Magnoliopsida</taxon>
        <taxon>Liliopsida</taxon>
        <taxon>Poales</taxon>
        <taxon>Cyperaceae</taxon>
        <taxon>Cyperoideae</taxon>
        <taxon>Rhynchosporeae</taxon>
        <taxon>Rhynchospora</taxon>
    </lineage>
</organism>
<evidence type="ECO:0000256" key="4">
    <source>
        <dbReference type="PROSITE-ProRule" id="PRU00708"/>
    </source>
</evidence>
<evidence type="ECO:0000256" key="1">
    <source>
        <dbReference type="ARBA" id="ARBA00007626"/>
    </source>
</evidence>
<comment type="caution">
    <text evidence="6">The sequence shown here is derived from an EMBL/GenBank/DDBJ whole genome shotgun (WGS) entry which is preliminary data.</text>
</comment>
<keyword evidence="3" id="KW-0809">Transit peptide</keyword>
<evidence type="ECO:0000313" key="6">
    <source>
        <dbReference type="EMBL" id="KAJ3702005.1"/>
    </source>
</evidence>
<protein>
    <recommendedName>
        <fullName evidence="8">Pentatricopeptide repeat-containing protein</fullName>
    </recommendedName>
</protein>
<evidence type="ECO:0000256" key="5">
    <source>
        <dbReference type="SAM" id="MobiDB-lite"/>
    </source>
</evidence>
<keyword evidence="7" id="KW-1185">Reference proteome</keyword>
<dbReference type="Proteomes" id="UP001210211">
    <property type="component" value="Unassembled WGS sequence"/>
</dbReference>
<accession>A0AAD5ZQ66</accession>
<dbReference type="Pfam" id="PF13812">
    <property type="entry name" value="PPR_3"/>
    <property type="match status" value="1"/>
</dbReference>
<dbReference type="InterPro" id="IPR011990">
    <property type="entry name" value="TPR-like_helical_dom_sf"/>
</dbReference>
<dbReference type="Pfam" id="PF01535">
    <property type="entry name" value="PPR"/>
    <property type="match status" value="2"/>
</dbReference>
<dbReference type="NCBIfam" id="TIGR00756">
    <property type="entry name" value="PPR"/>
    <property type="match status" value="3"/>
</dbReference>
<evidence type="ECO:0000256" key="3">
    <source>
        <dbReference type="ARBA" id="ARBA00022946"/>
    </source>
</evidence>
<dbReference type="PANTHER" id="PTHR47939:SF13">
    <property type="entry name" value="OS03G0201400 PROTEIN"/>
    <property type="match status" value="1"/>
</dbReference>
<evidence type="ECO:0008006" key="8">
    <source>
        <dbReference type="Google" id="ProtNLM"/>
    </source>
</evidence>
<dbReference type="InterPro" id="IPR050667">
    <property type="entry name" value="PPR-containing_protein"/>
</dbReference>
<evidence type="ECO:0000313" key="7">
    <source>
        <dbReference type="Proteomes" id="UP001210211"/>
    </source>
</evidence>
<dbReference type="PANTHER" id="PTHR47939">
    <property type="entry name" value="MEMBRANE-ASSOCIATED SALT-INDUCIBLE PROTEIN-LIKE"/>
    <property type="match status" value="1"/>
</dbReference>
<keyword evidence="2" id="KW-0677">Repeat</keyword>
<feature type="repeat" description="PPR" evidence="4">
    <location>
        <begin position="370"/>
        <end position="405"/>
    </location>
</feature>
<sequence length="525" mass="58198">MAVPTAVRWPRVLTPAYLAYLIRRQKNPPSALHLFLTSPHLFPSYRHNSQVYASLSSALLSSPSLSPLLPSLLLPSSTPHSPPPPTRGTSDSITPPPTETHRNRINSLSGARVPVTVSEFESPPLPDSLFADVISSLPLHLSLPLFLSLPSSTCVAWTKSFHCILSKLLSSGEAPTAIKVFRQFSGHSEVKIGSETLDLLIAHLVGIRRADLALDLYMEYYNLCCFPSQNTCQILVKGLVEVGMLDEAMHLLYSMMRDYNIDAIVVTCRLVIEELCVNGRAKEGELVLKKVLIKIRRRTGRVRSFLRVPIDLAGKSLEEVRETVDMVLSVSGARSVAAYEVMARDLFQEGRFQAAQKVFDEMSSKGFQPSIIMFEAKIVALCREGKVNDALLVLEQEMRERDIAPTVTIFNLLIEGLCKSSQSMRAVGYLKTMNRWPGCKAGKETFEILIDGICAEKRFIKAAGILDEMVKQGHRPKNEAFLCVVHGLCELGIRYEAVVWLEEMVAHGVVPDSTLWASLVSLVLE</sequence>
<name>A0AAD5ZQ66_9POAL</name>
<feature type="repeat" description="PPR" evidence="4">
    <location>
        <begin position="442"/>
        <end position="476"/>
    </location>
</feature>
<gene>
    <name evidence="6" type="ORF">LUZ61_005710</name>
</gene>
<feature type="repeat" description="PPR" evidence="4">
    <location>
        <begin position="335"/>
        <end position="369"/>
    </location>
</feature>
<comment type="similarity">
    <text evidence="1">Belongs to the PPR family. P subfamily.</text>
</comment>
<dbReference type="EMBL" id="JAMRDG010000001">
    <property type="protein sequence ID" value="KAJ3702005.1"/>
    <property type="molecule type" value="Genomic_DNA"/>
</dbReference>
<dbReference type="AlphaFoldDB" id="A0AAD5ZQ66"/>
<feature type="region of interest" description="Disordered" evidence="5">
    <location>
        <begin position="76"/>
        <end position="108"/>
    </location>
</feature>
<evidence type="ECO:0000256" key="2">
    <source>
        <dbReference type="ARBA" id="ARBA00022737"/>
    </source>
</evidence>
<reference evidence="6 7" key="1">
    <citation type="journal article" date="2022" name="Cell">
        <title>Repeat-based holocentromeres influence genome architecture and karyotype evolution.</title>
        <authorList>
            <person name="Hofstatter P.G."/>
            <person name="Thangavel G."/>
            <person name="Lux T."/>
            <person name="Neumann P."/>
            <person name="Vondrak T."/>
            <person name="Novak P."/>
            <person name="Zhang M."/>
            <person name="Costa L."/>
            <person name="Castellani M."/>
            <person name="Scott A."/>
            <person name="Toegelov H."/>
            <person name="Fuchs J."/>
            <person name="Mata-Sucre Y."/>
            <person name="Dias Y."/>
            <person name="Vanzela A.L.L."/>
            <person name="Huettel B."/>
            <person name="Almeida C.C.S."/>
            <person name="Simkova H."/>
            <person name="Souza G."/>
            <person name="Pedrosa-Harand A."/>
            <person name="Macas J."/>
            <person name="Mayer K.F.X."/>
            <person name="Houben A."/>
            <person name="Marques A."/>
        </authorList>
    </citation>
    <scope>NUCLEOTIDE SEQUENCE [LARGE SCALE GENOMIC DNA]</scope>
    <source>
        <strain evidence="6">RhyTen1mFocal</strain>
    </source>
</reference>